<dbReference type="OrthoDB" id="294251at2759"/>
<dbReference type="InterPro" id="IPR000195">
    <property type="entry name" value="Rab-GAP-TBC_dom"/>
</dbReference>
<keyword evidence="4" id="KW-0963">Cytoplasm</keyword>
<dbReference type="InterPro" id="IPR050302">
    <property type="entry name" value="Rab_GAP_TBC_domain"/>
</dbReference>
<dbReference type="FunFam" id="1.10.8.270:FF:000036">
    <property type="entry name" value="GTPase-activating protein GYP3"/>
    <property type="match status" value="1"/>
</dbReference>
<keyword evidence="3" id="KW-0343">GTPase activation</keyword>
<evidence type="ECO:0000313" key="8">
    <source>
        <dbReference type="Proteomes" id="UP000243052"/>
    </source>
</evidence>
<dbReference type="GO" id="GO:0031267">
    <property type="term" value="F:small GTPase binding"/>
    <property type="evidence" value="ECO:0007669"/>
    <property type="project" value="TreeGrafter"/>
</dbReference>
<evidence type="ECO:0000256" key="3">
    <source>
        <dbReference type="ARBA" id="ARBA00022468"/>
    </source>
</evidence>
<dbReference type="GO" id="GO:0006887">
    <property type="term" value="P:exocytosis"/>
    <property type="evidence" value="ECO:0007669"/>
    <property type="project" value="UniProtKB-ARBA"/>
</dbReference>
<dbReference type="GO" id="GO:0000133">
    <property type="term" value="C:polarisome"/>
    <property type="evidence" value="ECO:0007669"/>
    <property type="project" value="UniProtKB-ARBA"/>
</dbReference>
<dbReference type="GO" id="GO:0000131">
    <property type="term" value="C:incipient cellular bud site"/>
    <property type="evidence" value="ECO:0007669"/>
    <property type="project" value="UniProtKB-ARBA"/>
</dbReference>
<evidence type="ECO:0000256" key="1">
    <source>
        <dbReference type="ARBA" id="ARBA00004266"/>
    </source>
</evidence>
<evidence type="ECO:0000259" key="6">
    <source>
        <dbReference type="PROSITE" id="PS50086"/>
    </source>
</evidence>
<name>A0A120K238_9SACH</name>
<dbReference type="SUPFAM" id="SSF47923">
    <property type="entry name" value="Ypt/Rab-GAP domain of gyp1p"/>
    <property type="match status" value="2"/>
</dbReference>
<feature type="domain" description="Rab-GAP TBC" evidence="6">
    <location>
        <begin position="291"/>
        <end position="505"/>
    </location>
</feature>
<gene>
    <name evidence="7" type="ORF">AW171_hschr42212</name>
</gene>
<dbReference type="PANTHER" id="PTHR47219:SF20">
    <property type="entry name" value="TBC1 DOMAIN FAMILY MEMBER 2B"/>
    <property type="match status" value="1"/>
</dbReference>
<comment type="subcellular location">
    <subcellularLocation>
        <location evidence="1">Bud neck</location>
    </subcellularLocation>
    <subcellularLocation>
        <location evidence="2">Cytoplasm</location>
    </subcellularLocation>
</comment>
<evidence type="ECO:0000256" key="4">
    <source>
        <dbReference type="ARBA" id="ARBA00022490"/>
    </source>
</evidence>
<organism evidence="7 8">
    <name type="scientific">Eremothecium sinecaudum</name>
    <dbReference type="NCBI Taxonomy" id="45286"/>
    <lineage>
        <taxon>Eukaryota</taxon>
        <taxon>Fungi</taxon>
        <taxon>Dikarya</taxon>
        <taxon>Ascomycota</taxon>
        <taxon>Saccharomycotina</taxon>
        <taxon>Saccharomycetes</taxon>
        <taxon>Saccharomycetales</taxon>
        <taxon>Saccharomycetaceae</taxon>
        <taxon>Eremothecium</taxon>
    </lineage>
</organism>
<dbReference type="Pfam" id="PF00566">
    <property type="entry name" value="RabGAP-TBC"/>
    <property type="match status" value="1"/>
</dbReference>
<dbReference type="GO" id="GO:0070649">
    <property type="term" value="P:formin-nucleated actin cable assembly"/>
    <property type="evidence" value="ECO:0007669"/>
    <property type="project" value="UniProtKB-ARBA"/>
</dbReference>
<dbReference type="GeneID" id="28723566"/>
<dbReference type="RefSeq" id="XP_017987321.1">
    <property type="nucleotide sequence ID" value="XM_018132101.1"/>
</dbReference>
<dbReference type="InterPro" id="IPR035969">
    <property type="entry name" value="Rab-GAP_TBC_sf"/>
</dbReference>
<dbReference type="AlphaFoldDB" id="A0A120K238"/>
<dbReference type="Proteomes" id="UP000243052">
    <property type="component" value="Chromosome iv"/>
</dbReference>
<feature type="region of interest" description="Disordered" evidence="5">
    <location>
        <begin position="31"/>
        <end position="59"/>
    </location>
</feature>
<dbReference type="EMBL" id="CP014244">
    <property type="protein sequence ID" value="AMD20325.1"/>
    <property type="molecule type" value="Genomic_DNA"/>
</dbReference>
<dbReference type="FunFam" id="1.10.472.80:FF:000057">
    <property type="entry name" value="GTPase-activating protein"/>
    <property type="match status" value="1"/>
</dbReference>
<dbReference type="Gene3D" id="1.10.472.80">
    <property type="entry name" value="Ypt/Rab-GAP domain of gyp1p, domain 3"/>
    <property type="match status" value="1"/>
</dbReference>
<evidence type="ECO:0000256" key="2">
    <source>
        <dbReference type="ARBA" id="ARBA00004496"/>
    </source>
</evidence>
<dbReference type="STRING" id="45286.A0A120K238"/>
<evidence type="ECO:0000256" key="5">
    <source>
        <dbReference type="SAM" id="MobiDB-lite"/>
    </source>
</evidence>
<dbReference type="SMART" id="SM00164">
    <property type="entry name" value="TBC"/>
    <property type="match status" value="1"/>
</dbReference>
<dbReference type="PROSITE" id="PS50086">
    <property type="entry name" value="TBC_RABGAP"/>
    <property type="match status" value="1"/>
</dbReference>
<evidence type="ECO:0000313" key="7">
    <source>
        <dbReference type="EMBL" id="AMD20325.1"/>
    </source>
</evidence>
<dbReference type="GO" id="GO:0005934">
    <property type="term" value="C:cellular bud tip"/>
    <property type="evidence" value="ECO:0007669"/>
    <property type="project" value="UniProtKB-ARBA"/>
</dbReference>
<reference evidence="7 8" key="1">
    <citation type="submission" date="2016-01" db="EMBL/GenBank/DDBJ databases">
        <title>Genome sequence of the yeast Holleya sinecauda.</title>
        <authorList>
            <person name="Dietrich F.S."/>
        </authorList>
    </citation>
    <scope>NUCLEOTIDE SEQUENCE [LARGE SCALE GENOMIC DNA]</scope>
    <source>
        <strain evidence="7 8">ATCC 58844</strain>
    </source>
</reference>
<dbReference type="GO" id="GO:0043332">
    <property type="term" value="C:mating projection tip"/>
    <property type="evidence" value="ECO:0007669"/>
    <property type="project" value="UniProtKB-ARBA"/>
</dbReference>
<dbReference type="PANTHER" id="PTHR47219">
    <property type="entry name" value="RAB GTPASE-ACTIVATING PROTEIN 1-LIKE"/>
    <property type="match status" value="1"/>
</dbReference>
<protein>
    <submittedName>
        <fullName evidence="7">HDL419Wp</fullName>
    </submittedName>
</protein>
<dbReference type="GO" id="GO:0005096">
    <property type="term" value="F:GTPase activator activity"/>
    <property type="evidence" value="ECO:0007669"/>
    <property type="project" value="UniProtKB-KW"/>
</dbReference>
<keyword evidence="8" id="KW-1185">Reference proteome</keyword>
<accession>A0A120K238</accession>
<dbReference type="Gene3D" id="1.10.8.270">
    <property type="entry name" value="putative rabgap domain of human tbc1 domain family member 14 like domains"/>
    <property type="match status" value="1"/>
</dbReference>
<sequence>MLRVTGVYNCEVASPSVPNLTTEIENGNGKFRHVKDKEGNSNSSVPAAGAGSTRRRTRSLQREDNLSLLDLYDGFDELVEGGVATAEESYVKKGGPEQLAANKAPVEREVTAHISAVNGKTTEVKVLNGNSDGRLAVRGRGYTVSELQRVGNSNELQEADGSSRQKAPLKNESRQLFMSSAMTVGSINTVPISIASAASTATSVPMSSQSARNVAHQSYDSHYDRYGFKKQSPYIAEGEYNTWWEQYSKYCVRRKHKWKALLAKSGLAVVNDNPDRFPSRSEKLKRYVRKGIPAEWRGNAWWYFARGQEKLNKNKGVYDKLLARMEEPNDHPSLKDLDVIERDLNRTFPDNIHFQRPPDSEEEAPMIKSLRRVLVAFSIYNPRIGYCQSMNFLAGLLLLFMDEERAFWMLVTITSRYLPGVHNVNLEGVNVDQGVLLLCIKEYLPEFWNRIYPASYPKKATNSNDFLYRLPPMTLCTASWFMSCFVGTVPIETTLRIWDCLFYEESHILFKISLSIIKLSEPEFPQRQRRTKNKDDEDMEIFQIIQTFPKSLIDPNEIFDKVIFKKRLRFNSLNQEEIDRCRKYVISQRQKLKNFTEVVGNCVQDNGRDLRIHHDIVTEALSSEEYGFRRSLTGIHWNNSIKERVRQLSKRR</sequence>
<dbReference type="GO" id="GO:0005935">
    <property type="term" value="C:cellular bud neck"/>
    <property type="evidence" value="ECO:0007669"/>
    <property type="project" value="UniProtKB-SubCell"/>
</dbReference>
<proteinExistence type="predicted"/>